<dbReference type="Pfam" id="PF12728">
    <property type="entry name" value="HTH_17"/>
    <property type="match status" value="1"/>
</dbReference>
<evidence type="ECO:0000259" key="1">
    <source>
        <dbReference type="Pfam" id="PF12728"/>
    </source>
</evidence>
<comment type="caution">
    <text evidence="2">The sequence shown here is derived from an EMBL/GenBank/DDBJ whole genome shotgun (WGS) entry which is preliminary data.</text>
</comment>
<sequence>MEKNVNPQKEADPYPHDLLALFAEILNVLQKKEPDHFPFYDSADVKRLLNISDSTLHRIRKSEKIPYVKIGNKIFYPKSFFNNAFKS</sequence>
<dbReference type="AlphaFoldDB" id="A0A1B8ZVU1"/>
<organism evidence="2 3">
    <name type="scientific">Chryseobacterium arthrosphaerae</name>
    <dbReference type="NCBI Taxonomy" id="651561"/>
    <lineage>
        <taxon>Bacteria</taxon>
        <taxon>Pseudomonadati</taxon>
        <taxon>Bacteroidota</taxon>
        <taxon>Flavobacteriia</taxon>
        <taxon>Flavobacteriales</taxon>
        <taxon>Weeksellaceae</taxon>
        <taxon>Chryseobacterium group</taxon>
        <taxon>Chryseobacterium</taxon>
    </lineage>
</organism>
<dbReference type="OrthoDB" id="1028470at2"/>
<dbReference type="Proteomes" id="UP000093432">
    <property type="component" value="Unassembled WGS sequence"/>
</dbReference>
<proteinExistence type="predicted"/>
<dbReference type="KEGG" id="carh:EGY05_11095"/>
<reference evidence="3" key="1">
    <citation type="submission" date="2016-07" db="EMBL/GenBank/DDBJ databases">
        <authorList>
            <person name="Florea S."/>
            <person name="Webb J.S."/>
            <person name="Jaromczyk J."/>
            <person name="Schardl C.L."/>
        </authorList>
    </citation>
    <scope>NUCLEOTIDE SEQUENCE [LARGE SCALE GENOMIC DNA]</scope>
    <source>
        <strain evidence="3">CC-VM-7</strain>
    </source>
</reference>
<feature type="domain" description="Helix-turn-helix" evidence="1">
    <location>
        <begin position="39"/>
        <end position="79"/>
    </location>
</feature>
<dbReference type="EMBL" id="MAYG01000001">
    <property type="protein sequence ID" value="OCA75708.1"/>
    <property type="molecule type" value="Genomic_DNA"/>
</dbReference>
<gene>
    <name evidence="2" type="ORF">BBI00_07680</name>
</gene>
<evidence type="ECO:0000313" key="2">
    <source>
        <dbReference type="EMBL" id="OCA75708.1"/>
    </source>
</evidence>
<accession>A0A1B8ZVU1</accession>
<evidence type="ECO:0000313" key="3">
    <source>
        <dbReference type="Proteomes" id="UP000093432"/>
    </source>
</evidence>
<dbReference type="RefSeq" id="WP_065398217.1">
    <property type="nucleotide sequence ID" value="NZ_JAKYXJ010000002.1"/>
</dbReference>
<protein>
    <recommendedName>
        <fullName evidence="1">Helix-turn-helix domain-containing protein</fullName>
    </recommendedName>
</protein>
<dbReference type="InterPro" id="IPR041657">
    <property type="entry name" value="HTH_17"/>
</dbReference>
<name>A0A1B8ZVU1_9FLAO</name>